<keyword evidence="2" id="KW-1185">Reference proteome</keyword>
<dbReference type="Proteomes" id="UP000255328">
    <property type="component" value="Unassembled WGS sequence"/>
</dbReference>
<dbReference type="OrthoDB" id="5363652at2"/>
<evidence type="ECO:0000313" key="2">
    <source>
        <dbReference type="Proteomes" id="UP000255328"/>
    </source>
</evidence>
<dbReference type="AlphaFoldDB" id="A0A377GNR2"/>
<dbReference type="Pfam" id="PF07751">
    <property type="entry name" value="Abi_2"/>
    <property type="match status" value="1"/>
</dbReference>
<sequence length="280" mass="33574">MRKSKPPLPIEKQIENIKSKGILIVDETKCREFLKRNNYQKLFLFREFFSSTPLKIENLINLYNLDIEIRNIIFYGLGVIETKLKTELAYYHVLKYGNHGYLNQSHFDKSNFHTIFIEEILKKVNKEKNQMIENHFSRYDDDPPLYKIIEILSFGQISKFYSNMILRDRKYFSRENYNGIDINILSSWFKFLVEIRNICAHGMPLLSRKILFPPKKLKKVEWDSISNKEIEIIFFVMKIIIDDPIEFNKIKIKLINLLNGFSDYRMHSKLETMLNRIKNL</sequence>
<protein>
    <submittedName>
        <fullName evidence="1">Abortive infection bacteriophage resistance protein</fullName>
    </submittedName>
</protein>
<proteinExistence type="predicted"/>
<name>A0A377GNR2_9FUSO</name>
<reference evidence="1 2" key="1">
    <citation type="submission" date="2018-06" db="EMBL/GenBank/DDBJ databases">
        <authorList>
            <consortium name="Pathogen Informatics"/>
            <person name="Doyle S."/>
        </authorList>
    </citation>
    <scope>NUCLEOTIDE SEQUENCE [LARGE SCALE GENOMIC DNA]</scope>
    <source>
        <strain evidence="1 2">NCTC10723</strain>
    </source>
</reference>
<accession>A0A377GNR2</accession>
<gene>
    <name evidence="1" type="ORF">NCTC10723_00007</name>
</gene>
<dbReference type="InterPro" id="IPR011664">
    <property type="entry name" value="Abi_system_AbiD/AbiF-like"/>
</dbReference>
<evidence type="ECO:0000313" key="1">
    <source>
        <dbReference type="EMBL" id="STO26834.1"/>
    </source>
</evidence>
<organism evidence="1 2">
    <name type="scientific">Fusobacterium necrogenes</name>
    <dbReference type="NCBI Taxonomy" id="858"/>
    <lineage>
        <taxon>Bacteria</taxon>
        <taxon>Fusobacteriati</taxon>
        <taxon>Fusobacteriota</taxon>
        <taxon>Fusobacteriia</taxon>
        <taxon>Fusobacteriales</taxon>
        <taxon>Fusobacteriaceae</taxon>
        <taxon>Fusobacterium</taxon>
    </lineage>
</organism>
<dbReference type="RefSeq" id="WP_115268138.1">
    <property type="nucleotide sequence ID" value="NZ_UGGU01000001.1"/>
</dbReference>
<dbReference type="EMBL" id="UGGU01000001">
    <property type="protein sequence ID" value="STO26834.1"/>
    <property type="molecule type" value="Genomic_DNA"/>
</dbReference>